<protein>
    <submittedName>
        <fullName evidence="6">Cw-type zinc finger domain-containing protein</fullName>
    </submittedName>
</protein>
<keyword evidence="2" id="KW-0863">Zinc-finger</keyword>
<dbReference type="Pfam" id="PF07496">
    <property type="entry name" value="zf-CW"/>
    <property type="match status" value="2"/>
</dbReference>
<dbReference type="InterPro" id="IPR011124">
    <property type="entry name" value="Znf_CW"/>
</dbReference>
<dbReference type="GO" id="GO:0008270">
    <property type="term" value="F:zinc ion binding"/>
    <property type="evidence" value="ECO:0007669"/>
    <property type="project" value="UniProtKB-KW"/>
</dbReference>
<evidence type="ECO:0000259" key="5">
    <source>
        <dbReference type="PROSITE" id="PS51050"/>
    </source>
</evidence>
<organism evidence="6">
    <name type="scientific">Nannochloropsis gaditana (strain CCMP526)</name>
    <name type="common">Green microalga</name>
    <name type="synonym">Microchloropsis gaditana</name>
    <dbReference type="NCBI Taxonomy" id="1093141"/>
    <lineage>
        <taxon>Eukaryota</taxon>
        <taxon>Sar</taxon>
        <taxon>Stramenopiles</taxon>
        <taxon>Ochrophyta</taxon>
        <taxon>Eustigmatophyceae</taxon>
        <taxon>Eustigmatales</taxon>
        <taxon>Monodopsidaceae</taxon>
        <taxon>Nannochloropsis</taxon>
    </lineage>
</organism>
<feature type="domain" description="CW-type" evidence="5">
    <location>
        <begin position="141"/>
        <end position="194"/>
    </location>
</feature>
<evidence type="ECO:0000313" key="6">
    <source>
        <dbReference type="EMBL" id="AFJ68811.1"/>
    </source>
</evidence>
<dbReference type="AlphaFoldDB" id="I2CPH8"/>
<feature type="non-terminal residue" evidence="6">
    <location>
        <position position="331"/>
    </location>
</feature>
<evidence type="ECO:0000256" key="3">
    <source>
        <dbReference type="ARBA" id="ARBA00022833"/>
    </source>
</evidence>
<proteinExistence type="evidence at transcript level"/>
<evidence type="ECO:0000256" key="4">
    <source>
        <dbReference type="SAM" id="MobiDB-lite"/>
    </source>
</evidence>
<dbReference type="Gene3D" id="3.30.40.100">
    <property type="match status" value="2"/>
</dbReference>
<evidence type="ECO:0000256" key="1">
    <source>
        <dbReference type="ARBA" id="ARBA00022723"/>
    </source>
</evidence>
<accession>I2CPH8</accession>
<feature type="compositionally biased region" description="Basic and acidic residues" evidence="4">
    <location>
        <begin position="46"/>
        <end position="57"/>
    </location>
</feature>
<name>I2CPH8_NANGC</name>
<sequence>MLTPSHPASPLSFKPQPPLPRKRASAVETPPPPPLDVCNEGEEEREGERQHRREAWRKACLSDTPPDLERAARMLCGPMPLPKVEETGKRVQEQSALYSEAAAKLIKKPLKGRRGKGGTEEEEEEEDDFLEDEAEMAVPKALDGDHWVACDKCAKWRRLPHHVDLAKLPARWYCTMNRWRPDFASCDVVEEPYNQQPEIIMDPVEIREKRRVKAWVKRLEKEDKFLSRNHQAQDLLLSRDRGTTDWIQCCNTLCGKWRPLMRSMDGQHLHSRFNIGSQRTRLWFCWMNTWDDEKASCAAPQEGWLVPLRIQLTRSRRPSSLLAMEGGGREG</sequence>
<feature type="region of interest" description="Disordered" evidence="4">
    <location>
        <begin position="1"/>
        <end position="64"/>
    </location>
</feature>
<evidence type="ECO:0000256" key="2">
    <source>
        <dbReference type="ARBA" id="ARBA00022771"/>
    </source>
</evidence>
<dbReference type="PROSITE" id="PS51050">
    <property type="entry name" value="ZF_CW"/>
    <property type="match status" value="2"/>
</dbReference>
<dbReference type="PANTHER" id="PTHR46524:SF7">
    <property type="entry name" value="CW-TYPE ZINC FINGER"/>
    <property type="match status" value="1"/>
</dbReference>
<reference evidence="6" key="1">
    <citation type="journal article" date="2012" name="Bioengineered">
        <title>Additional insights into the genome of the oleaginous model alga Nannochloropsis gaditana.</title>
        <authorList>
            <person name="Jinkerson R.E."/>
            <person name="Radakovits R."/>
            <person name="Posewitz M.C."/>
        </authorList>
    </citation>
    <scope>NUCLEOTIDE SEQUENCE</scope>
    <source>
        <strain evidence="6">CCMP526</strain>
    </source>
</reference>
<keyword evidence="3" id="KW-0862">Zinc</keyword>
<dbReference type="PANTHER" id="PTHR46524">
    <property type="entry name" value="CW-TYPE ZINC FINGER"/>
    <property type="match status" value="1"/>
</dbReference>
<dbReference type="InterPro" id="IPR055300">
    <property type="entry name" value="CWZF3/5/7"/>
</dbReference>
<dbReference type="EMBL" id="JU967159">
    <property type="protein sequence ID" value="AFJ68811.1"/>
    <property type="molecule type" value="mRNA"/>
</dbReference>
<feature type="domain" description="CW-type" evidence="5">
    <location>
        <begin position="240"/>
        <end position="305"/>
    </location>
</feature>
<gene>
    <name evidence="6" type="ORF">NGATSA_3014800</name>
</gene>
<reference evidence="6" key="2">
    <citation type="journal article" date="2012" name="Nat. Commun.">
        <title>Draft genome sequence and genetic transformation of the oleaginous alga Nannochloropis gaditana.</title>
        <authorList>
            <person name="Radakovits R."/>
            <person name="Jinkerson R.E."/>
            <person name="Fuerstenberg S.I."/>
            <person name="Tae H."/>
            <person name="Settlage R.E."/>
            <person name="Boore J.L."/>
            <person name="Posewitz M.C."/>
        </authorList>
    </citation>
    <scope>NUCLEOTIDE SEQUENCE</scope>
    <source>
        <strain evidence="6">CCMP526</strain>
    </source>
</reference>
<keyword evidence="1" id="KW-0479">Metal-binding</keyword>